<evidence type="ECO:0000256" key="1">
    <source>
        <dbReference type="SAM" id="Phobius"/>
    </source>
</evidence>
<dbReference type="eggNOG" id="ENOG502QWW1">
    <property type="taxonomic scope" value="Eukaryota"/>
</dbReference>
<proteinExistence type="predicted"/>
<dbReference type="VEuPathDB" id="PiroplasmaDB:BBOV_I003110"/>
<name>A7AWG5_BABBO</name>
<reference evidence="2 3" key="1">
    <citation type="journal article" date="2007" name="PLoS Pathog.">
        <title>Genome sequence of Babesia bovis and comparative analysis of apicomplexan hemoprotozoa.</title>
        <authorList>
            <person name="Brayton K.A."/>
            <person name="Lau A.O.T."/>
            <person name="Herndon D.R."/>
            <person name="Hannick L."/>
            <person name="Kappmeyer L.S."/>
            <person name="Berens S.J."/>
            <person name="Bidwell S.L."/>
            <person name="Brown W.C."/>
            <person name="Crabtree J."/>
            <person name="Fadrosh D."/>
            <person name="Feldblum T."/>
            <person name="Forberger H.A."/>
            <person name="Haas B.J."/>
            <person name="Howell J.M."/>
            <person name="Khouri H."/>
            <person name="Koo H."/>
            <person name="Mann D.J."/>
            <person name="Norimine J."/>
            <person name="Paulsen I.T."/>
            <person name="Radune D."/>
            <person name="Ren Q."/>
            <person name="Smith R.K. Jr."/>
            <person name="Suarez C.E."/>
            <person name="White O."/>
            <person name="Wortman J.R."/>
            <person name="Knowles D.P. Jr."/>
            <person name="McElwain T.F."/>
            <person name="Nene V.M."/>
        </authorList>
    </citation>
    <scope>NUCLEOTIDE SEQUENCE [LARGE SCALE GENOMIC DNA]</scope>
    <source>
        <strain evidence="2">T2Bo</strain>
    </source>
</reference>
<evidence type="ECO:0000313" key="3">
    <source>
        <dbReference type="Proteomes" id="UP000002173"/>
    </source>
</evidence>
<keyword evidence="1" id="KW-1133">Transmembrane helix</keyword>
<evidence type="ECO:0000313" key="2">
    <source>
        <dbReference type="EMBL" id="EDO05393.1"/>
    </source>
</evidence>
<accession>A7AWG5</accession>
<dbReference type="OMA" id="ARYIDFK"/>
<keyword evidence="1" id="KW-0472">Membrane</keyword>
<sequence length="296" mass="33203">MPNPGTSNTTCGTSRSLLDTAVSSARSSDIVAIGVSSPELSLIARYIDFKKQMSSSKDKTTQKFKNERQLISSYQHYIDVATATSEAGRDIIAIGRSKSVEAASFGDAAIKHKLDVLRLLSLYLRIGDVLKDATTQEAFRKASPSIYRAVIEEGVLYNFCRLHEAICTIDIDDGLLCRRKNVKVVAIVDHTLVTGLAKMINEKLPILIEDNAQPMTDVIQSIDNRSRKGWQRFLLWFIIIPALTVVSVILYQLYLYFSNRYRKSVPYFNATRNVDSLQPIRKNSQPYGDTTQPSRE</sequence>
<comment type="caution">
    <text evidence="2">The sequence shown here is derived from an EMBL/GenBank/DDBJ whole genome shotgun (WGS) entry which is preliminary data.</text>
</comment>
<feature type="transmembrane region" description="Helical" evidence="1">
    <location>
        <begin position="233"/>
        <end position="257"/>
    </location>
</feature>
<dbReference type="InParanoid" id="A7AWG5"/>
<protein>
    <submittedName>
        <fullName evidence="2">Uncharacterized protein</fullName>
    </submittedName>
</protein>
<dbReference type="EMBL" id="AAXT01000005">
    <property type="protein sequence ID" value="EDO05393.1"/>
    <property type="molecule type" value="Genomic_DNA"/>
</dbReference>
<organism evidence="2 3">
    <name type="scientific">Babesia bovis</name>
    <dbReference type="NCBI Taxonomy" id="5865"/>
    <lineage>
        <taxon>Eukaryota</taxon>
        <taxon>Sar</taxon>
        <taxon>Alveolata</taxon>
        <taxon>Apicomplexa</taxon>
        <taxon>Aconoidasida</taxon>
        <taxon>Piroplasmida</taxon>
        <taxon>Babesiidae</taxon>
        <taxon>Babesia</taxon>
    </lineage>
</organism>
<keyword evidence="1" id="KW-0812">Transmembrane</keyword>
<dbReference type="Proteomes" id="UP000002173">
    <property type="component" value="Chromosome 1"/>
</dbReference>
<dbReference type="AlphaFoldDB" id="A7AWG5"/>
<keyword evidence="3" id="KW-1185">Reference proteome</keyword>
<gene>
    <name evidence="2" type="ORF">BBOV_I003110</name>
</gene>